<reference evidence="1 2" key="2">
    <citation type="journal article" date="2023" name="Plant Pathol.">
        <title>Dismantling and reorganizing Pseudomonas marginalis sensu#lato.</title>
        <authorList>
            <person name="Sawada H."/>
            <person name="Fujikawa T."/>
            <person name="Satou M."/>
        </authorList>
    </citation>
    <scope>NUCLEOTIDE SEQUENCE [LARGE SCALE GENOMIC DNA]</scope>
    <source>
        <strain evidence="1 2">MAFF 301381</strain>
    </source>
</reference>
<reference evidence="1 2" key="1">
    <citation type="journal article" date="2021" name="Int. J. Syst. Evol. Microbiol.">
        <title>Pseudomonas lactucae sp. nov., a pathogen causing bacterial rot of lettuce in Japan.</title>
        <authorList>
            <person name="Sawada H."/>
            <person name="Fujikawa T."/>
            <person name="Satou M."/>
        </authorList>
    </citation>
    <scope>NUCLEOTIDE SEQUENCE [LARGE SCALE GENOMIC DNA]</scope>
    <source>
        <strain evidence="1 2">MAFF 301381</strain>
    </source>
</reference>
<sequence length="100" mass="11357">MRSFKERLAATPIGTSITVDGHFPGAINYQTKSGTLTNLDLENGFFTIRHTDPRAQPDTLQIDKIISLIGDPYTQEYIEEMDRANTLTTYNFDLDPFKKN</sequence>
<evidence type="ECO:0000313" key="2">
    <source>
        <dbReference type="Proteomes" id="UP001154860"/>
    </source>
</evidence>
<protein>
    <submittedName>
        <fullName evidence="1">Uncharacterized protein</fullName>
    </submittedName>
</protein>
<dbReference type="AlphaFoldDB" id="A0A9X1C7G8"/>
<dbReference type="RefSeq" id="WP_143480885.1">
    <property type="nucleotide sequence ID" value="NZ_JAFHKI010000132.1"/>
</dbReference>
<proteinExistence type="predicted"/>
<keyword evidence="2" id="KW-1185">Reference proteome</keyword>
<gene>
    <name evidence="1" type="ORF">JWR99_25515</name>
</gene>
<accession>A0A9X1C7G8</accession>
<dbReference type="Proteomes" id="UP001154860">
    <property type="component" value="Unassembled WGS sequence"/>
</dbReference>
<dbReference type="EMBL" id="JAFHKJ010000139">
    <property type="protein sequence ID" value="MBN2979116.1"/>
    <property type="molecule type" value="Genomic_DNA"/>
</dbReference>
<organism evidence="1 2">
    <name type="scientific">Pseudomonas lactucae</name>
    <dbReference type="NCBI Taxonomy" id="2813360"/>
    <lineage>
        <taxon>Bacteria</taxon>
        <taxon>Pseudomonadati</taxon>
        <taxon>Pseudomonadota</taxon>
        <taxon>Gammaproteobacteria</taxon>
        <taxon>Pseudomonadales</taxon>
        <taxon>Pseudomonadaceae</taxon>
        <taxon>Pseudomonas</taxon>
    </lineage>
</organism>
<comment type="caution">
    <text evidence="1">The sequence shown here is derived from an EMBL/GenBank/DDBJ whole genome shotgun (WGS) entry which is preliminary data.</text>
</comment>
<evidence type="ECO:0000313" key="1">
    <source>
        <dbReference type="EMBL" id="MBN2979116.1"/>
    </source>
</evidence>
<name>A0A9X1C7G8_9PSED</name>